<protein>
    <submittedName>
        <fullName evidence="2">RES family NAD+ phosphorylase</fullName>
    </submittedName>
</protein>
<evidence type="ECO:0000313" key="3">
    <source>
        <dbReference type="Proteomes" id="UP001596030"/>
    </source>
</evidence>
<organism evidence="2 3">
    <name type="scientific">Chromohalobacter sarecensis</name>
    <dbReference type="NCBI Taxonomy" id="245294"/>
    <lineage>
        <taxon>Bacteria</taxon>
        <taxon>Pseudomonadati</taxon>
        <taxon>Pseudomonadota</taxon>
        <taxon>Gammaproteobacteria</taxon>
        <taxon>Oceanospirillales</taxon>
        <taxon>Halomonadaceae</taxon>
        <taxon>Chromohalobacter</taxon>
    </lineage>
</organism>
<gene>
    <name evidence="2" type="ORF">ACFO0U_13580</name>
</gene>
<reference evidence="3" key="1">
    <citation type="journal article" date="2019" name="Int. J. Syst. Evol. Microbiol.">
        <title>The Global Catalogue of Microorganisms (GCM) 10K type strain sequencing project: providing services to taxonomists for standard genome sequencing and annotation.</title>
        <authorList>
            <consortium name="The Broad Institute Genomics Platform"/>
            <consortium name="The Broad Institute Genome Sequencing Center for Infectious Disease"/>
            <person name="Wu L."/>
            <person name="Ma J."/>
        </authorList>
    </citation>
    <scope>NUCLEOTIDE SEQUENCE [LARGE SCALE GENOMIC DNA]</scope>
    <source>
        <strain evidence="3">CGMCC 1.12121</strain>
    </source>
</reference>
<dbReference type="Pfam" id="PF08808">
    <property type="entry name" value="RES"/>
    <property type="match status" value="1"/>
</dbReference>
<dbReference type="Proteomes" id="UP001596030">
    <property type="component" value="Unassembled WGS sequence"/>
</dbReference>
<dbReference type="InterPro" id="IPR014914">
    <property type="entry name" value="RES_dom"/>
</dbReference>
<dbReference type="RefSeq" id="WP_246969741.1">
    <property type="nucleotide sequence ID" value="NZ_JAKGAN010000002.1"/>
</dbReference>
<evidence type="ECO:0000313" key="2">
    <source>
        <dbReference type="EMBL" id="MFC4539803.1"/>
    </source>
</evidence>
<dbReference type="SMART" id="SM00953">
    <property type="entry name" value="RES"/>
    <property type="match status" value="1"/>
</dbReference>
<accession>A0ABV9D477</accession>
<feature type="domain" description="RES" evidence="1">
    <location>
        <begin position="23"/>
        <end position="158"/>
    </location>
</feature>
<comment type="caution">
    <text evidence="2">The sequence shown here is derived from an EMBL/GenBank/DDBJ whole genome shotgun (WGS) entry which is preliminary data.</text>
</comment>
<keyword evidence="3" id="KW-1185">Reference proteome</keyword>
<sequence length="172" mass="19280">MIELLPIETEAYRVHVPRWAFAPTSGAGAGEHGGRLNRPGVPALYLALEEATALAEYKQLSSLMPPGLIVSYEVRIRHVVDFSRGYNEDWDEIWQELHCDWRRLWFNDHIEPPSWFLGDIALAAGSSGILFPSQANPAGTNLVIYPESLEEGDMLRVHDPNGLLPKDSSSWE</sequence>
<name>A0ABV9D477_9GAMM</name>
<dbReference type="EMBL" id="JBHSEU010000021">
    <property type="protein sequence ID" value="MFC4539803.1"/>
    <property type="molecule type" value="Genomic_DNA"/>
</dbReference>
<proteinExistence type="predicted"/>
<evidence type="ECO:0000259" key="1">
    <source>
        <dbReference type="SMART" id="SM00953"/>
    </source>
</evidence>